<dbReference type="AlphaFoldDB" id="A0A178TMA3"/>
<dbReference type="EMBL" id="LUCQ01000018">
    <property type="protein sequence ID" value="OAO82605.1"/>
    <property type="molecule type" value="Genomic_DNA"/>
</dbReference>
<protein>
    <submittedName>
        <fullName evidence="1">Uncharacterized protein</fullName>
    </submittedName>
</protein>
<evidence type="ECO:0000313" key="2">
    <source>
        <dbReference type="Proteomes" id="UP000078336"/>
    </source>
</evidence>
<dbReference type="PATRIC" id="fig|33934.7.peg.1702"/>
<reference evidence="1 2" key="1">
    <citation type="submission" date="2016-03" db="EMBL/GenBank/DDBJ databases">
        <title>Spore heat resistance.</title>
        <authorList>
            <person name="Boekhorst J."/>
            <person name="Berendsen E.M."/>
            <person name="Wells-Bennik M.H."/>
            <person name="Kuipers O.P."/>
        </authorList>
    </citation>
    <scope>NUCLEOTIDE SEQUENCE [LARGE SCALE GENOMIC DNA]</scope>
    <source>
        <strain evidence="1 2">AF16</strain>
    </source>
</reference>
<organism evidence="1 2">
    <name type="scientific">Anoxybacillus flavithermus</name>
    <dbReference type="NCBI Taxonomy" id="33934"/>
    <lineage>
        <taxon>Bacteria</taxon>
        <taxon>Bacillati</taxon>
        <taxon>Bacillota</taxon>
        <taxon>Bacilli</taxon>
        <taxon>Bacillales</taxon>
        <taxon>Anoxybacillaceae</taxon>
        <taxon>Anoxybacillus</taxon>
    </lineage>
</organism>
<dbReference type="Proteomes" id="UP000078336">
    <property type="component" value="Unassembled WGS sequence"/>
</dbReference>
<comment type="caution">
    <text evidence="1">The sequence shown here is derived from an EMBL/GenBank/DDBJ whole genome shotgun (WGS) entry which is preliminary data.</text>
</comment>
<proteinExistence type="predicted"/>
<accession>A0A178TMA3</accession>
<gene>
    <name evidence="1" type="ORF">TAF16_0225</name>
</gene>
<sequence length="37" mass="4703">MNKEASIEELEHYIVSNWEQHWDYDHKSTLYRRFFSL</sequence>
<name>A0A178TMA3_9BACL</name>
<evidence type="ECO:0000313" key="1">
    <source>
        <dbReference type="EMBL" id="OAO82605.1"/>
    </source>
</evidence>
<keyword evidence="2" id="KW-1185">Reference proteome</keyword>